<reference evidence="6" key="1">
    <citation type="journal article" date="2019" name="Nat. Commun.">
        <title>Expansion of phycobilisome linker gene families in mesophilic red algae.</title>
        <authorList>
            <person name="Lee J."/>
            <person name="Kim D."/>
            <person name="Bhattacharya D."/>
            <person name="Yoon H.S."/>
        </authorList>
    </citation>
    <scope>NUCLEOTIDE SEQUENCE [LARGE SCALE GENOMIC DNA]</scope>
    <source>
        <strain evidence="6">CCMP 1328</strain>
    </source>
</reference>
<dbReference type="Pfam" id="PF00271">
    <property type="entry name" value="Helicase_C"/>
    <property type="match status" value="1"/>
</dbReference>
<dbReference type="CDD" id="cd18793">
    <property type="entry name" value="SF2_C_SNF"/>
    <property type="match status" value="1"/>
</dbReference>
<dbReference type="Gene3D" id="3.40.50.10810">
    <property type="entry name" value="Tandem AAA-ATPase domain"/>
    <property type="match status" value="1"/>
</dbReference>
<feature type="region of interest" description="Disordered" evidence="2">
    <location>
        <begin position="1"/>
        <end position="21"/>
    </location>
</feature>
<dbReference type="SMART" id="SM00490">
    <property type="entry name" value="HELICc"/>
    <property type="match status" value="1"/>
</dbReference>
<dbReference type="OrthoDB" id="413460at2759"/>
<dbReference type="PANTHER" id="PTHR45629:SF7">
    <property type="entry name" value="DNA EXCISION REPAIR PROTEIN ERCC-6-RELATED"/>
    <property type="match status" value="1"/>
</dbReference>
<keyword evidence="6" id="KW-1185">Reference proteome</keyword>
<dbReference type="Gene3D" id="3.40.50.300">
    <property type="entry name" value="P-loop containing nucleotide triphosphate hydrolases"/>
    <property type="match status" value="1"/>
</dbReference>
<evidence type="ECO:0000256" key="2">
    <source>
        <dbReference type="SAM" id="MobiDB-lite"/>
    </source>
</evidence>
<feature type="region of interest" description="Disordered" evidence="2">
    <location>
        <begin position="193"/>
        <end position="215"/>
    </location>
</feature>
<accession>A0A5J4YPY7</accession>
<dbReference type="SMART" id="SM00487">
    <property type="entry name" value="DEXDc"/>
    <property type="match status" value="1"/>
</dbReference>
<dbReference type="InterPro" id="IPR038718">
    <property type="entry name" value="SNF2-like_sf"/>
</dbReference>
<sequence>MKRSGAPSVLGARGKENALPMHTHAAVRPLERVGEGAAATIRRAQTGALLHPRSVDGAGVKAKDEPRGVEVRRGAHGERVVWAVLYTKRSAKKSKVYADGVLVLEDDRKLCLMSDDGKLVSTLKLNVPLGGLVPGNAVEMASHLVETQHIIPLDEYDSGRVFLGSTGAAACSSSPFAASDAVSLSRVNTFKRPRLSDKVSPKSTSSAKPPTPICNPQHPDAVLLVAAPIPGQTVDVLVEPFLGKILRPHQKEGVKFLYETVAGLRTKGAYGSMLCDEMGLGKTLQVLATIHTCLRQSSQPGVPLIQRAVVVCPSSLVGNWEAEVSKWIGNERLRCIVVQSVSPKEAERMFIEFGVQRTSRVLITSYDVLRRHVDKIKPEAMKQSLVVFDEGHRLKSGSNVTFDALMKLPCKRRILLTGTPVQNNLEEFWALSDFVVPGVLGSIATFRQVYLNPIVRASEHGASEQEKELAETRRAELRRITDSFVLRRTSAVLSKHLPPKTELYVFCALSETQRNAYNELAAMMRKKCGSKGNSSRKNGTIGDAFRTISQLRKICCHPDLMTEDGDTSTANKEDLCPGQPELLDWTRSGKLTFLKRFLEQWDAHCHSDSKHHEKMVIVSNWVTVLHVIERKLEEMGISCDRLDGATPADARMPMVKAFNQPNGVRVLLISSKAGGVGLNLIGASRIILFDPDWNPATDLQAMSRVWRDGQTKHVRIYRLFASCTIEEKILQRQLFKLQFNVVSEETPNQSAQSDQAGAKMSVAEMKKIFQNIPTDENGPVSETAELVLGQDESESKLLRAVQMEYGRIEAAQKLNKANTSGSDHREPSDNDAGDRDAIAERSDPVLEAVFKLRAVEGCLDMQSVPFVFELAYP</sequence>
<dbReference type="Proteomes" id="UP000324585">
    <property type="component" value="Unassembled WGS sequence"/>
</dbReference>
<feature type="region of interest" description="Disordered" evidence="2">
    <location>
        <begin position="813"/>
        <end position="836"/>
    </location>
</feature>
<feature type="compositionally biased region" description="Basic and acidic residues" evidence="2">
    <location>
        <begin position="822"/>
        <end position="836"/>
    </location>
</feature>
<dbReference type="Pfam" id="PF10382">
    <property type="entry name" value="ZGRF1-like_N"/>
    <property type="match status" value="1"/>
</dbReference>
<dbReference type="InterPro" id="IPR000330">
    <property type="entry name" value="SNF2_N"/>
</dbReference>
<dbReference type="PROSITE" id="PS51194">
    <property type="entry name" value="HELICASE_CTER"/>
    <property type="match status" value="1"/>
</dbReference>
<evidence type="ECO:0000256" key="1">
    <source>
        <dbReference type="ARBA" id="ARBA00022801"/>
    </source>
</evidence>
<gene>
    <name evidence="5" type="ORF">FVE85_4646</name>
</gene>
<feature type="domain" description="Helicase C-terminal" evidence="4">
    <location>
        <begin position="597"/>
        <end position="754"/>
    </location>
</feature>
<evidence type="ECO:0000259" key="4">
    <source>
        <dbReference type="PROSITE" id="PS51194"/>
    </source>
</evidence>
<dbReference type="InterPro" id="IPR018838">
    <property type="entry name" value="ZGRF1-like_N"/>
</dbReference>
<protein>
    <submittedName>
        <fullName evidence="5">DNA repair and recombination protein RAD54B</fullName>
    </submittedName>
</protein>
<dbReference type="GO" id="GO:0015616">
    <property type="term" value="F:DNA translocase activity"/>
    <property type="evidence" value="ECO:0007669"/>
    <property type="project" value="TreeGrafter"/>
</dbReference>
<dbReference type="GO" id="GO:0016787">
    <property type="term" value="F:hydrolase activity"/>
    <property type="evidence" value="ECO:0007669"/>
    <property type="project" value="UniProtKB-KW"/>
</dbReference>
<dbReference type="GO" id="GO:0005634">
    <property type="term" value="C:nucleus"/>
    <property type="evidence" value="ECO:0007669"/>
    <property type="project" value="TreeGrafter"/>
</dbReference>
<dbReference type="Gene3D" id="1.20.120.850">
    <property type="entry name" value="SWI2/SNF2 ATPases, N-terminal domain"/>
    <property type="match status" value="1"/>
</dbReference>
<evidence type="ECO:0000313" key="5">
    <source>
        <dbReference type="EMBL" id="KAA8493509.1"/>
    </source>
</evidence>
<dbReference type="Pfam" id="PF00176">
    <property type="entry name" value="SNF2-rel_dom"/>
    <property type="match status" value="1"/>
</dbReference>
<dbReference type="InterPro" id="IPR050496">
    <property type="entry name" value="SNF2_RAD54_helicase_repair"/>
</dbReference>
<evidence type="ECO:0000313" key="6">
    <source>
        <dbReference type="Proteomes" id="UP000324585"/>
    </source>
</evidence>
<dbReference type="EMBL" id="VRMN01000006">
    <property type="protein sequence ID" value="KAA8493509.1"/>
    <property type="molecule type" value="Genomic_DNA"/>
</dbReference>
<dbReference type="InterPro" id="IPR001650">
    <property type="entry name" value="Helicase_C-like"/>
</dbReference>
<dbReference type="GO" id="GO:0000724">
    <property type="term" value="P:double-strand break repair via homologous recombination"/>
    <property type="evidence" value="ECO:0007669"/>
    <property type="project" value="TreeGrafter"/>
</dbReference>
<dbReference type="InterPro" id="IPR014001">
    <property type="entry name" value="Helicase_ATP-bd"/>
</dbReference>
<organism evidence="5 6">
    <name type="scientific">Porphyridium purpureum</name>
    <name type="common">Red alga</name>
    <name type="synonym">Porphyridium cruentum</name>
    <dbReference type="NCBI Taxonomy" id="35688"/>
    <lineage>
        <taxon>Eukaryota</taxon>
        <taxon>Rhodophyta</taxon>
        <taxon>Bangiophyceae</taxon>
        <taxon>Porphyridiales</taxon>
        <taxon>Porphyridiaceae</taxon>
        <taxon>Porphyridium</taxon>
    </lineage>
</organism>
<dbReference type="PANTHER" id="PTHR45629">
    <property type="entry name" value="SNF2/RAD54 FAMILY MEMBER"/>
    <property type="match status" value="1"/>
</dbReference>
<dbReference type="GO" id="GO:0007131">
    <property type="term" value="P:reciprocal meiotic recombination"/>
    <property type="evidence" value="ECO:0007669"/>
    <property type="project" value="TreeGrafter"/>
</dbReference>
<dbReference type="AlphaFoldDB" id="A0A5J4YPY7"/>
<dbReference type="CDD" id="cd18004">
    <property type="entry name" value="DEXHc_RAD54"/>
    <property type="match status" value="1"/>
</dbReference>
<dbReference type="PROSITE" id="PS51192">
    <property type="entry name" value="HELICASE_ATP_BIND_1"/>
    <property type="match status" value="1"/>
</dbReference>
<dbReference type="OMA" id="CLLAHEM"/>
<name>A0A5J4YPY7_PORPP</name>
<comment type="caution">
    <text evidence="5">The sequence shown here is derived from an EMBL/GenBank/DDBJ whole genome shotgun (WGS) entry which is preliminary data.</text>
</comment>
<evidence type="ECO:0000259" key="3">
    <source>
        <dbReference type="PROSITE" id="PS51192"/>
    </source>
</evidence>
<dbReference type="GO" id="GO:0005524">
    <property type="term" value="F:ATP binding"/>
    <property type="evidence" value="ECO:0007669"/>
    <property type="project" value="InterPro"/>
</dbReference>
<feature type="domain" description="Helicase ATP-binding" evidence="3">
    <location>
        <begin position="263"/>
        <end position="438"/>
    </location>
</feature>
<dbReference type="SUPFAM" id="SSF52540">
    <property type="entry name" value="P-loop containing nucleoside triphosphate hydrolases"/>
    <property type="match status" value="2"/>
</dbReference>
<proteinExistence type="predicted"/>
<keyword evidence="1" id="KW-0378">Hydrolase</keyword>
<dbReference type="InterPro" id="IPR027417">
    <property type="entry name" value="P-loop_NTPase"/>
</dbReference>
<dbReference type="InterPro" id="IPR049730">
    <property type="entry name" value="SNF2/RAD54-like_C"/>
</dbReference>